<name>A0A834L1R0_ORYME</name>
<protein>
    <submittedName>
        <fullName evidence="1">Uncharacterized protein</fullName>
    </submittedName>
</protein>
<dbReference type="EMBL" id="WKFB01000025">
    <property type="protein sequence ID" value="KAF6738506.1"/>
    <property type="molecule type" value="Genomic_DNA"/>
</dbReference>
<gene>
    <name evidence="1" type="ORF">FQA47_021940</name>
</gene>
<dbReference type="Proteomes" id="UP000646548">
    <property type="component" value="Unassembled WGS sequence"/>
</dbReference>
<evidence type="ECO:0000313" key="1">
    <source>
        <dbReference type="EMBL" id="KAF6738506.1"/>
    </source>
</evidence>
<dbReference type="AlphaFoldDB" id="A0A834L1R0"/>
<accession>A0A834L1R0</accession>
<evidence type="ECO:0000313" key="2">
    <source>
        <dbReference type="Proteomes" id="UP000646548"/>
    </source>
</evidence>
<organism evidence="1 2">
    <name type="scientific">Oryzias melastigma</name>
    <name type="common">Marine medaka</name>
    <dbReference type="NCBI Taxonomy" id="30732"/>
    <lineage>
        <taxon>Eukaryota</taxon>
        <taxon>Metazoa</taxon>
        <taxon>Chordata</taxon>
        <taxon>Craniata</taxon>
        <taxon>Vertebrata</taxon>
        <taxon>Euteleostomi</taxon>
        <taxon>Actinopterygii</taxon>
        <taxon>Neopterygii</taxon>
        <taxon>Teleostei</taxon>
        <taxon>Neoteleostei</taxon>
        <taxon>Acanthomorphata</taxon>
        <taxon>Ovalentaria</taxon>
        <taxon>Atherinomorphae</taxon>
        <taxon>Beloniformes</taxon>
        <taxon>Adrianichthyidae</taxon>
        <taxon>Oryziinae</taxon>
        <taxon>Oryzias</taxon>
    </lineage>
</organism>
<comment type="caution">
    <text evidence="1">The sequence shown here is derived from an EMBL/GenBank/DDBJ whole genome shotgun (WGS) entry which is preliminary data.</text>
</comment>
<reference evidence="1" key="1">
    <citation type="journal article" name="BMC Genomics">
        <title>Long-read sequencing and de novo genome assembly of marine medaka (Oryzias melastigma).</title>
        <authorList>
            <person name="Liang P."/>
            <person name="Saqib H.S.A."/>
            <person name="Ni X."/>
            <person name="Shen Y."/>
        </authorList>
    </citation>
    <scope>NUCLEOTIDE SEQUENCE</scope>
    <source>
        <strain evidence="1">Bigg-433</strain>
    </source>
</reference>
<proteinExistence type="predicted"/>
<sequence>MYSLNLLGIMSDGKGWILRLTRRVAPVPLSKASPSHSQQQRSASITERFVCSIHLRPLAFKDPKLEVLLFFQLIRMTLESQRTGKVTKASASSSPREAPGVKGLCFESSLHKFPAGPFQKNYPDFTISWTIHQKRPGLL</sequence>